<reference evidence="7" key="1">
    <citation type="submission" date="2021-01" db="EMBL/GenBank/DDBJ databases">
        <authorList>
            <person name="Corre E."/>
            <person name="Pelletier E."/>
            <person name="Niang G."/>
            <person name="Scheremetjew M."/>
            <person name="Finn R."/>
            <person name="Kale V."/>
            <person name="Holt S."/>
            <person name="Cochrane G."/>
            <person name="Meng A."/>
            <person name="Brown T."/>
            <person name="Cohen L."/>
        </authorList>
    </citation>
    <scope>NUCLEOTIDE SEQUENCE</scope>
    <source>
        <strain evidence="7">CCMP645</strain>
    </source>
</reference>
<evidence type="ECO:0000259" key="6">
    <source>
        <dbReference type="Pfam" id="PF01490"/>
    </source>
</evidence>
<protein>
    <recommendedName>
        <fullName evidence="6">Amino acid transporter transmembrane domain-containing protein</fullName>
    </recommendedName>
</protein>
<keyword evidence="4 5" id="KW-0472">Membrane</keyword>
<dbReference type="EMBL" id="HBIZ01059312">
    <property type="protein sequence ID" value="CAE0784431.1"/>
    <property type="molecule type" value="Transcribed_RNA"/>
</dbReference>
<feature type="transmembrane region" description="Helical" evidence="5">
    <location>
        <begin position="410"/>
        <end position="429"/>
    </location>
</feature>
<dbReference type="GO" id="GO:0016020">
    <property type="term" value="C:membrane"/>
    <property type="evidence" value="ECO:0007669"/>
    <property type="project" value="UniProtKB-SubCell"/>
</dbReference>
<feature type="transmembrane region" description="Helical" evidence="5">
    <location>
        <begin position="523"/>
        <end position="545"/>
    </location>
</feature>
<feature type="transmembrane region" description="Helical" evidence="5">
    <location>
        <begin position="83"/>
        <end position="104"/>
    </location>
</feature>
<dbReference type="AlphaFoldDB" id="A0A7S4FB15"/>
<feature type="transmembrane region" description="Helical" evidence="5">
    <location>
        <begin position="214"/>
        <end position="241"/>
    </location>
</feature>
<feature type="transmembrane region" description="Helical" evidence="5">
    <location>
        <begin position="281"/>
        <end position="301"/>
    </location>
</feature>
<evidence type="ECO:0000256" key="3">
    <source>
        <dbReference type="ARBA" id="ARBA00022989"/>
    </source>
</evidence>
<feature type="transmembrane region" description="Helical" evidence="5">
    <location>
        <begin position="450"/>
        <end position="467"/>
    </location>
</feature>
<keyword evidence="3 5" id="KW-1133">Transmembrane helix</keyword>
<name>A0A7S4FB15_CHRCT</name>
<evidence type="ECO:0000256" key="5">
    <source>
        <dbReference type="SAM" id="Phobius"/>
    </source>
</evidence>
<dbReference type="InterPro" id="IPR013057">
    <property type="entry name" value="AA_transpt_TM"/>
</dbReference>
<keyword evidence="2 5" id="KW-0812">Transmembrane</keyword>
<feature type="domain" description="Amino acid transporter transmembrane" evidence="6">
    <location>
        <begin position="60"/>
        <end position="109"/>
    </location>
</feature>
<organism evidence="7">
    <name type="scientific">Chrysotila carterae</name>
    <name type="common">Marine alga</name>
    <name type="synonym">Syracosphaera carterae</name>
    <dbReference type="NCBI Taxonomy" id="13221"/>
    <lineage>
        <taxon>Eukaryota</taxon>
        <taxon>Haptista</taxon>
        <taxon>Haptophyta</taxon>
        <taxon>Prymnesiophyceae</taxon>
        <taxon>Isochrysidales</taxon>
        <taxon>Isochrysidaceae</taxon>
        <taxon>Chrysotila</taxon>
    </lineage>
</organism>
<feature type="transmembrane region" description="Helical" evidence="5">
    <location>
        <begin position="55"/>
        <end position="77"/>
    </location>
</feature>
<evidence type="ECO:0000256" key="2">
    <source>
        <dbReference type="ARBA" id="ARBA00022692"/>
    </source>
</evidence>
<evidence type="ECO:0000256" key="4">
    <source>
        <dbReference type="ARBA" id="ARBA00023136"/>
    </source>
</evidence>
<comment type="subcellular location">
    <subcellularLocation>
        <location evidence="1">Membrane</location>
    </subcellularLocation>
</comment>
<evidence type="ECO:0000313" key="7">
    <source>
        <dbReference type="EMBL" id="CAE0784431.1"/>
    </source>
</evidence>
<accession>A0A7S4FB15</accession>
<gene>
    <name evidence="7" type="ORF">PCAR00345_LOCUS37136</name>
</gene>
<dbReference type="Pfam" id="PF01490">
    <property type="entry name" value="Aa_trans"/>
    <property type="match status" value="1"/>
</dbReference>
<dbReference type="PANTHER" id="PTHR16189">
    <property type="entry name" value="TRANSMEMBRANE PROTEIN 104-RELATED"/>
    <property type="match status" value="1"/>
</dbReference>
<feature type="transmembrane region" description="Helical" evidence="5">
    <location>
        <begin position="358"/>
        <end position="381"/>
    </location>
</feature>
<sequence>MLPGLPTLAVCARLGSEILRSAAGVYCRQRETFCESRIHSGPRVSRSKMVVASPLVVYARAVNWILGAGVLGVPFAFASVGILSASVSLIIVSVLSFLTCLWMLEVDEHANALQHLFSVQGSSPHAGVASAMREGSLAMPLLRPPEVQTQDSDSSEPMNGLVRNGSISMNLHAWMEGQRNKNAFGVPDWKARGTVALEVSQLATIFLGKGARRAWLISLTALQMCSMWACCAIWIACASVAVSPPPSSPPSELLMLCAFAVVIVPLCLVDPQKLGGMQLFSALATLCTMALMLITLIQAVLDPAHRVHSHEPASFSLLIYSGDGMGRALATLVFSQLVQQSIPKLAHDAIRPELTAKILLTAVFTTCFLYTALGASAAFLFRQDTEKVITLNWLGYTAGFKDPPWWVHTIARWVSLLPLFTTTSAYPLFNATLAANLLEALPPGILHKRWLTGLLCAVPPIFCTAFISDTSLIFGLAGLCGYGVMFGMPALLLITSRRWSKLVWGDAGHDAPHSTPFSSETSAFFILLVSALCFVFSAALLVHRICLQFLN</sequence>
<proteinExistence type="predicted"/>
<evidence type="ECO:0000256" key="1">
    <source>
        <dbReference type="ARBA" id="ARBA00004370"/>
    </source>
</evidence>
<feature type="transmembrane region" description="Helical" evidence="5">
    <location>
        <begin position="473"/>
        <end position="494"/>
    </location>
</feature>
<feature type="transmembrane region" description="Helical" evidence="5">
    <location>
        <begin position="253"/>
        <end position="269"/>
    </location>
</feature>